<reference evidence="2" key="2">
    <citation type="submission" date="2021-04" db="EMBL/GenBank/DDBJ databases">
        <authorList>
            <person name="Gilroy R."/>
        </authorList>
    </citation>
    <scope>NUCLEOTIDE SEQUENCE</scope>
    <source>
        <strain evidence="2">F6-686</strain>
    </source>
</reference>
<evidence type="ECO:0000256" key="1">
    <source>
        <dbReference type="SAM" id="SignalP"/>
    </source>
</evidence>
<protein>
    <recommendedName>
        <fullName evidence="4">Surface layer protein A domain-containing protein</fullName>
    </recommendedName>
</protein>
<dbReference type="AlphaFoldDB" id="A0A9E2KQV4"/>
<sequence length="113" mass="12352">MKLVKVVSSVVVALGLASFGAQTVSAATEIAPLAPAEEMVANPEIKKGEKIIVVVKDTKKQTVTVYNKNAKKTHKTVKMGKRFTAKAVKRFHGKKIVKVSGNRWLNTKDVTKY</sequence>
<evidence type="ECO:0008006" key="4">
    <source>
        <dbReference type="Google" id="ProtNLM"/>
    </source>
</evidence>
<organism evidence="2 3">
    <name type="scientific">Candidatus Lactobacillus pullistercoris</name>
    <dbReference type="NCBI Taxonomy" id="2838636"/>
    <lineage>
        <taxon>Bacteria</taxon>
        <taxon>Bacillati</taxon>
        <taxon>Bacillota</taxon>
        <taxon>Bacilli</taxon>
        <taxon>Lactobacillales</taxon>
        <taxon>Lactobacillaceae</taxon>
        <taxon>Lactobacillus</taxon>
    </lineage>
</organism>
<accession>A0A9E2KQV4</accession>
<keyword evidence="1" id="KW-0732">Signal</keyword>
<reference evidence="2" key="1">
    <citation type="journal article" date="2021" name="PeerJ">
        <title>Extensive microbial diversity within the chicken gut microbiome revealed by metagenomics and culture.</title>
        <authorList>
            <person name="Gilroy R."/>
            <person name="Ravi A."/>
            <person name="Getino M."/>
            <person name="Pursley I."/>
            <person name="Horton D.L."/>
            <person name="Alikhan N.F."/>
            <person name="Baker D."/>
            <person name="Gharbi K."/>
            <person name="Hall N."/>
            <person name="Watson M."/>
            <person name="Adriaenssens E.M."/>
            <person name="Foster-Nyarko E."/>
            <person name="Jarju S."/>
            <person name="Secka A."/>
            <person name="Antonio M."/>
            <person name="Oren A."/>
            <person name="Chaudhuri R.R."/>
            <person name="La Ragione R."/>
            <person name="Hildebrand F."/>
            <person name="Pallen M.J."/>
        </authorList>
    </citation>
    <scope>NUCLEOTIDE SEQUENCE</scope>
    <source>
        <strain evidence="2">F6-686</strain>
    </source>
</reference>
<dbReference type="EMBL" id="JAHLFT010000058">
    <property type="protein sequence ID" value="MBU3828341.1"/>
    <property type="molecule type" value="Genomic_DNA"/>
</dbReference>
<feature type="signal peptide" evidence="1">
    <location>
        <begin position="1"/>
        <end position="26"/>
    </location>
</feature>
<evidence type="ECO:0000313" key="2">
    <source>
        <dbReference type="EMBL" id="MBU3828341.1"/>
    </source>
</evidence>
<proteinExistence type="predicted"/>
<feature type="chain" id="PRO_5039347955" description="Surface layer protein A domain-containing protein" evidence="1">
    <location>
        <begin position="27"/>
        <end position="113"/>
    </location>
</feature>
<gene>
    <name evidence="2" type="ORF">H9806_04275</name>
</gene>
<evidence type="ECO:0000313" key="3">
    <source>
        <dbReference type="Proteomes" id="UP000823844"/>
    </source>
</evidence>
<dbReference type="Proteomes" id="UP000823844">
    <property type="component" value="Unassembled WGS sequence"/>
</dbReference>
<comment type="caution">
    <text evidence="2">The sequence shown here is derived from an EMBL/GenBank/DDBJ whole genome shotgun (WGS) entry which is preliminary data.</text>
</comment>
<name>A0A9E2KQV4_9LACO</name>